<evidence type="ECO:0000256" key="1">
    <source>
        <dbReference type="ARBA" id="ARBA00004245"/>
    </source>
</evidence>
<dbReference type="AlphaFoldDB" id="A0A8X7SJQ2"/>
<dbReference type="PANTHER" id="PTHR46372:SF2">
    <property type="entry name" value="PROTEIN WVD2-LIKE 3"/>
    <property type="match status" value="1"/>
</dbReference>
<evidence type="ECO:0000313" key="9">
    <source>
        <dbReference type="Proteomes" id="UP000886595"/>
    </source>
</evidence>
<feature type="region of interest" description="Disordered" evidence="6">
    <location>
        <begin position="148"/>
        <end position="169"/>
    </location>
</feature>
<evidence type="ECO:0000313" key="8">
    <source>
        <dbReference type="EMBL" id="KAG2306685.1"/>
    </source>
</evidence>
<dbReference type="PANTHER" id="PTHR46372">
    <property type="entry name" value="PROTEIN WVD2-LIKE 3"/>
    <property type="match status" value="1"/>
</dbReference>
<protein>
    <recommendedName>
        <fullName evidence="7">TPX2 C-terminal domain-containing protein</fullName>
    </recommendedName>
</protein>
<dbReference type="EMBL" id="JAAMPC010000006">
    <property type="protein sequence ID" value="KAG2306685.1"/>
    <property type="molecule type" value="Genomic_DNA"/>
</dbReference>
<comment type="similarity">
    <text evidence="2">Belongs to the TPX2 family.</text>
</comment>
<evidence type="ECO:0000259" key="7">
    <source>
        <dbReference type="Pfam" id="PF06886"/>
    </source>
</evidence>
<evidence type="ECO:0000256" key="4">
    <source>
        <dbReference type="ARBA" id="ARBA00022701"/>
    </source>
</evidence>
<dbReference type="Proteomes" id="UP000886595">
    <property type="component" value="Unassembled WGS sequence"/>
</dbReference>
<evidence type="ECO:0000256" key="5">
    <source>
        <dbReference type="ARBA" id="ARBA00023212"/>
    </source>
</evidence>
<accession>A0A8X7SJQ2</accession>
<name>A0A8X7SJQ2_BRACI</name>
<dbReference type="OrthoDB" id="1925970at2759"/>
<dbReference type="GO" id="GO:0005874">
    <property type="term" value="C:microtubule"/>
    <property type="evidence" value="ECO:0007669"/>
    <property type="project" value="UniProtKB-KW"/>
</dbReference>
<reference evidence="8 9" key="1">
    <citation type="submission" date="2020-02" db="EMBL/GenBank/DDBJ databases">
        <authorList>
            <person name="Ma Q."/>
            <person name="Huang Y."/>
            <person name="Song X."/>
            <person name="Pei D."/>
        </authorList>
    </citation>
    <scope>NUCLEOTIDE SEQUENCE [LARGE SCALE GENOMIC DNA]</scope>
    <source>
        <strain evidence="8">Sxm20200214</strain>
        <tissue evidence="8">Leaf</tissue>
    </source>
</reference>
<keyword evidence="4" id="KW-0493">Microtubule</keyword>
<dbReference type="GO" id="GO:0008017">
    <property type="term" value="F:microtubule binding"/>
    <property type="evidence" value="ECO:0007669"/>
    <property type="project" value="InterPro"/>
</dbReference>
<keyword evidence="3" id="KW-0963">Cytoplasm</keyword>
<keyword evidence="5" id="KW-0206">Cytoskeleton</keyword>
<gene>
    <name evidence="8" type="ORF">Bca52824_026433</name>
</gene>
<dbReference type="InterPro" id="IPR027329">
    <property type="entry name" value="TPX2_C"/>
</dbReference>
<organism evidence="8 9">
    <name type="scientific">Brassica carinata</name>
    <name type="common">Ethiopian mustard</name>
    <name type="synonym">Abyssinian cabbage</name>
    <dbReference type="NCBI Taxonomy" id="52824"/>
    <lineage>
        <taxon>Eukaryota</taxon>
        <taxon>Viridiplantae</taxon>
        <taxon>Streptophyta</taxon>
        <taxon>Embryophyta</taxon>
        <taxon>Tracheophyta</taxon>
        <taxon>Spermatophyta</taxon>
        <taxon>Magnoliopsida</taxon>
        <taxon>eudicotyledons</taxon>
        <taxon>Gunneridae</taxon>
        <taxon>Pentapetalae</taxon>
        <taxon>rosids</taxon>
        <taxon>malvids</taxon>
        <taxon>Brassicales</taxon>
        <taxon>Brassicaceae</taxon>
        <taxon>Brassiceae</taxon>
        <taxon>Brassica</taxon>
    </lineage>
</organism>
<feature type="region of interest" description="Disordered" evidence="6">
    <location>
        <begin position="182"/>
        <end position="239"/>
    </location>
</feature>
<feature type="domain" description="TPX2 C-terminal" evidence="7">
    <location>
        <begin position="138"/>
        <end position="206"/>
    </location>
</feature>
<evidence type="ECO:0000256" key="2">
    <source>
        <dbReference type="ARBA" id="ARBA00005885"/>
    </source>
</evidence>
<evidence type="ECO:0000256" key="3">
    <source>
        <dbReference type="ARBA" id="ARBA00022490"/>
    </source>
</evidence>
<dbReference type="InterPro" id="IPR044806">
    <property type="entry name" value="WVD2/WDL1-4"/>
</dbReference>
<comment type="subcellular location">
    <subcellularLocation>
        <location evidence="1">Cytoplasm</location>
        <location evidence="1">Cytoskeleton</location>
    </subcellularLocation>
</comment>
<sequence>MKTMEIQSFYLQKRAKEYDVKECTNEIPVAKPLEDGNMEIATLRKDAKSVNKSVLHAKHVSKPGRGSNKIRNTVPQPFALATAKRASSATRTKETIAAKEQEALMRKKILALLLLTAKSAKSRTIVTAAPSFDPPSVQRRKFYTKLEEKHQAMEAEKTQSQARNKEEKDAALRQLRKSLMFKANPMPNFYHEGPPPKVELKKPPPTRAKSPKLGRRNTKKGTDPKSFGAMKLKDFNSDR</sequence>
<dbReference type="GO" id="GO:0000226">
    <property type="term" value="P:microtubule cytoskeleton organization"/>
    <property type="evidence" value="ECO:0007669"/>
    <property type="project" value="InterPro"/>
</dbReference>
<dbReference type="Pfam" id="PF06886">
    <property type="entry name" value="TPX2"/>
    <property type="match status" value="1"/>
</dbReference>
<evidence type="ECO:0000256" key="6">
    <source>
        <dbReference type="SAM" id="MobiDB-lite"/>
    </source>
</evidence>
<keyword evidence="9" id="KW-1185">Reference proteome</keyword>
<feature type="compositionally biased region" description="Basic residues" evidence="6">
    <location>
        <begin position="209"/>
        <end position="219"/>
    </location>
</feature>
<comment type="caution">
    <text evidence="8">The sequence shown here is derived from an EMBL/GenBank/DDBJ whole genome shotgun (WGS) entry which is preliminary data.</text>
</comment>
<proteinExistence type="inferred from homology"/>